<comment type="caution">
    <text evidence="1">The sequence shown here is derived from an EMBL/GenBank/DDBJ whole genome shotgun (WGS) entry which is preliminary data.</text>
</comment>
<sequence>MFTLGNTLTYQLYRSVCDMRKSFDGLCGLVRNELGRRPASGEVFVFLNHRRMLTFTLNLRLDPGVAGSYPEWISYMEMI</sequence>
<gene>
    <name evidence="1" type="primary">tnpB</name>
    <name evidence="1" type="ORF">NATSA_04325</name>
</gene>
<keyword evidence="2" id="KW-1185">Reference proteome</keyword>
<accession>A0A8J7USU1</accession>
<evidence type="ECO:0000313" key="2">
    <source>
        <dbReference type="Proteomes" id="UP000673975"/>
    </source>
</evidence>
<dbReference type="Proteomes" id="UP000673975">
    <property type="component" value="Unassembled WGS sequence"/>
</dbReference>
<name>A0A8J7USU1_9BACT</name>
<dbReference type="AlphaFoldDB" id="A0A8J7USU1"/>
<organism evidence="1 2">
    <name type="scientific">Natronogracilivirga saccharolytica</name>
    <dbReference type="NCBI Taxonomy" id="2812953"/>
    <lineage>
        <taxon>Bacteria</taxon>
        <taxon>Pseudomonadati</taxon>
        <taxon>Balneolota</taxon>
        <taxon>Balneolia</taxon>
        <taxon>Balneolales</taxon>
        <taxon>Cyclonatronaceae</taxon>
        <taxon>Natronogracilivirga</taxon>
    </lineage>
</organism>
<proteinExistence type="predicted"/>
<dbReference type="Pfam" id="PF05717">
    <property type="entry name" value="TnpB_IS66"/>
    <property type="match status" value="1"/>
</dbReference>
<reference evidence="1" key="1">
    <citation type="submission" date="2021-02" db="EMBL/GenBank/DDBJ databases">
        <title>Natronogracilivirga saccharolytica gen. nov. sp. nov. a new anaerobic, haloalkiliphilic carbohydrate-fermenting bacterium from soda lake and proposing of Cyclonatronumiaceae fam. nov. in the phylum Balneolaeota.</title>
        <authorList>
            <person name="Zhilina T.N."/>
            <person name="Sorokin D.Y."/>
            <person name="Zavarzina D.G."/>
            <person name="Toshchakov S.V."/>
            <person name="Kublanov I.V."/>
        </authorList>
    </citation>
    <scope>NUCLEOTIDE SEQUENCE</scope>
    <source>
        <strain evidence="1">Z-1702</strain>
    </source>
</reference>
<evidence type="ECO:0000313" key="1">
    <source>
        <dbReference type="EMBL" id="MBP3191886.1"/>
    </source>
</evidence>
<protein>
    <submittedName>
        <fullName evidence="1">IS66 family insertion sequence element accessory protein TnpB</fullName>
    </submittedName>
</protein>
<dbReference type="EMBL" id="JAFIDN010000002">
    <property type="protein sequence ID" value="MBP3191886.1"/>
    <property type="molecule type" value="Genomic_DNA"/>
</dbReference>
<dbReference type="RefSeq" id="WP_210510734.1">
    <property type="nucleotide sequence ID" value="NZ_JAFIDN010000002.1"/>
</dbReference>
<dbReference type="InterPro" id="IPR008878">
    <property type="entry name" value="Transposase_IS66_Orf2"/>
</dbReference>